<accession>X0TRM6</accession>
<comment type="caution">
    <text evidence="1">The sequence shown here is derived from an EMBL/GenBank/DDBJ whole genome shotgun (WGS) entry which is preliminary data.</text>
</comment>
<dbReference type="AlphaFoldDB" id="X0TRM6"/>
<reference evidence="1" key="1">
    <citation type="journal article" date="2014" name="Front. Microbiol.">
        <title>High frequency of phylogenetically diverse reductive dehalogenase-homologous genes in deep subseafloor sedimentary metagenomes.</title>
        <authorList>
            <person name="Kawai M."/>
            <person name="Futagami T."/>
            <person name="Toyoda A."/>
            <person name="Takaki Y."/>
            <person name="Nishi S."/>
            <person name="Hori S."/>
            <person name="Arai W."/>
            <person name="Tsubouchi T."/>
            <person name="Morono Y."/>
            <person name="Uchiyama I."/>
            <person name="Ito T."/>
            <person name="Fujiyama A."/>
            <person name="Inagaki F."/>
            <person name="Takami H."/>
        </authorList>
    </citation>
    <scope>NUCLEOTIDE SEQUENCE</scope>
    <source>
        <strain evidence="1">Expedition CK06-06</strain>
    </source>
</reference>
<gene>
    <name evidence="1" type="ORF">S01H1_26279</name>
</gene>
<proteinExistence type="predicted"/>
<dbReference type="EMBL" id="BARS01015922">
    <property type="protein sequence ID" value="GAF95869.1"/>
    <property type="molecule type" value="Genomic_DNA"/>
</dbReference>
<organism evidence="1">
    <name type="scientific">marine sediment metagenome</name>
    <dbReference type="NCBI Taxonomy" id="412755"/>
    <lineage>
        <taxon>unclassified sequences</taxon>
        <taxon>metagenomes</taxon>
        <taxon>ecological metagenomes</taxon>
    </lineage>
</organism>
<protein>
    <submittedName>
        <fullName evidence="1">Uncharacterized protein</fullName>
    </submittedName>
</protein>
<sequence>NPEIDTEIKSLTKGAAENKDELNKFLNTPQSRQSIKQVLTTRKTMHRLEKIAKGPNRG</sequence>
<feature type="non-terminal residue" evidence="1">
    <location>
        <position position="1"/>
    </location>
</feature>
<evidence type="ECO:0000313" key="1">
    <source>
        <dbReference type="EMBL" id="GAF95869.1"/>
    </source>
</evidence>
<name>X0TRM6_9ZZZZ</name>